<sequence>MILGVVDDPGGRGFVLDPSEASSPDLVQGSSRWNSGQRGEHPQADSLFWFEPGSCVNNRTTSFNGFLVQIGLHGCFFFTALWDVTEPRLNVQGRLNIPDQLIQDKSDAHNPTPLITHLSHTCLTPVLPVSHPWSRCHTCDPCLTPPVPVSHPWSRCHTCDPGLTPPVPVSHLWSRCHTCDPGLTPPVPVSHPWSRCHTCDPGLTPPVLVSHL</sequence>
<organism evidence="2 3">
    <name type="scientific">Takifugu flavidus</name>
    <name type="common">sansaifugu</name>
    <dbReference type="NCBI Taxonomy" id="433684"/>
    <lineage>
        <taxon>Eukaryota</taxon>
        <taxon>Metazoa</taxon>
        <taxon>Chordata</taxon>
        <taxon>Craniata</taxon>
        <taxon>Vertebrata</taxon>
        <taxon>Euteleostomi</taxon>
        <taxon>Actinopterygii</taxon>
        <taxon>Neopterygii</taxon>
        <taxon>Teleostei</taxon>
        <taxon>Neoteleostei</taxon>
        <taxon>Acanthomorphata</taxon>
        <taxon>Eupercaria</taxon>
        <taxon>Tetraodontiformes</taxon>
        <taxon>Tetradontoidea</taxon>
        <taxon>Tetraodontidae</taxon>
        <taxon>Takifugu</taxon>
    </lineage>
</organism>
<keyword evidence="3" id="KW-1185">Reference proteome</keyword>
<evidence type="ECO:0000256" key="1">
    <source>
        <dbReference type="SAM" id="MobiDB-lite"/>
    </source>
</evidence>
<accession>A0A5C6NLK2</accession>
<proteinExistence type="predicted"/>
<feature type="compositionally biased region" description="Polar residues" evidence="1">
    <location>
        <begin position="28"/>
        <end position="37"/>
    </location>
</feature>
<dbReference type="AlphaFoldDB" id="A0A5C6NLK2"/>
<gene>
    <name evidence="2" type="ORF">D4764_02G0005990</name>
</gene>
<protein>
    <submittedName>
        <fullName evidence="2">Uncharacterized protein</fullName>
    </submittedName>
</protein>
<name>A0A5C6NLK2_9TELE</name>
<evidence type="ECO:0000313" key="3">
    <source>
        <dbReference type="Proteomes" id="UP000324091"/>
    </source>
</evidence>
<reference evidence="2 3" key="1">
    <citation type="submission" date="2019-04" db="EMBL/GenBank/DDBJ databases">
        <title>Chromosome genome assembly for Takifugu flavidus.</title>
        <authorList>
            <person name="Xiao S."/>
        </authorList>
    </citation>
    <scope>NUCLEOTIDE SEQUENCE [LARGE SCALE GENOMIC DNA]</scope>
    <source>
        <strain evidence="2">HTHZ2018</strain>
        <tissue evidence="2">Muscle</tissue>
    </source>
</reference>
<dbReference type="EMBL" id="RHFK02000012">
    <property type="protein sequence ID" value="TWW67558.1"/>
    <property type="molecule type" value="Genomic_DNA"/>
</dbReference>
<feature type="region of interest" description="Disordered" evidence="1">
    <location>
        <begin position="1"/>
        <end position="39"/>
    </location>
</feature>
<dbReference type="Proteomes" id="UP000324091">
    <property type="component" value="Chromosome 2"/>
</dbReference>
<evidence type="ECO:0000313" key="2">
    <source>
        <dbReference type="EMBL" id="TWW67558.1"/>
    </source>
</evidence>
<comment type="caution">
    <text evidence="2">The sequence shown here is derived from an EMBL/GenBank/DDBJ whole genome shotgun (WGS) entry which is preliminary data.</text>
</comment>